<gene>
    <name evidence="1" type="ORF">ENS29_01915</name>
</gene>
<dbReference type="EMBL" id="DSUH01000043">
    <property type="protein sequence ID" value="HGU31594.1"/>
    <property type="molecule type" value="Genomic_DNA"/>
</dbReference>
<proteinExistence type="predicted"/>
<dbReference type="SUPFAM" id="SSF54285">
    <property type="entry name" value="MoaD/ThiS"/>
    <property type="match status" value="1"/>
</dbReference>
<dbReference type="Pfam" id="PF02597">
    <property type="entry name" value="ThiS"/>
    <property type="match status" value="1"/>
</dbReference>
<dbReference type="InterPro" id="IPR016155">
    <property type="entry name" value="Mopterin_synth/thiamin_S_b"/>
</dbReference>
<evidence type="ECO:0000313" key="1">
    <source>
        <dbReference type="EMBL" id="HGU31594.1"/>
    </source>
</evidence>
<dbReference type="Gene3D" id="3.10.20.30">
    <property type="match status" value="1"/>
</dbReference>
<name>A0A7C4RQP5_9BACT</name>
<dbReference type="InterPro" id="IPR012675">
    <property type="entry name" value="Beta-grasp_dom_sf"/>
</dbReference>
<evidence type="ECO:0008006" key="2">
    <source>
        <dbReference type="Google" id="ProtNLM"/>
    </source>
</evidence>
<protein>
    <recommendedName>
        <fullName evidence="2">MoaD/ThiS family protein</fullName>
    </recommendedName>
</protein>
<sequence>MEIEVRLFGFETSIQHPIRLQWDDAPRLAEALAMLPISQDVETIVLVNGRTATPDLRLADGDKIAVFPPMTGG</sequence>
<comment type="caution">
    <text evidence="1">The sequence shown here is derived from an EMBL/GenBank/DDBJ whole genome shotgun (WGS) entry which is preliminary data.</text>
</comment>
<dbReference type="AlphaFoldDB" id="A0A7C4RQP5"/>
<reference evidence="1" key="1">
    <citation type="journal article" date="2020" name="mSystems">
        <title>Genome- and Community-Level Interaction Insights into Carbon Utilization and Element Cycling Functions of Hydrothermarchaeota in Hydrothermal Sediment.</title>
        <authorList>
            <person name="Zhou Z."/>
            <person name="Liu Y."/>
            <person name="Xu W."/>
            <person name="Pan J."/>
            <person name="Luo Z.H."/>
            <person name="Li M."/>
        </authorList>
    </citation>
    <scope>NUCLEOTIDE SEQUENCE [LARGE SCALE GENOMIC DNA]</scope>
    <source>
        <strain evidence="1">SpSt-477</strain>
    </source>
</reference>
<accession>A0A7C4RQP5</accession>
<dbReference type="InterPro" id="IPR003749">
    <property type="entry name" value="ThiS/MoaD-like"/>
</dbReference>
<organism evidence="1">
    <name type="scientific">Desulfatirhabdium butyrativorans</name>
    <dbReference type="NCBI Taxonomy" id="340467"/>
    <lineage>
        <taxon>Bacteria</taxon>
        <taxon>Pseudomonadati</taxon>
        <taxon>Thermodesulfobacteriota</taxon>
        <taxon>Desulfobacteria</taxon>
        <taxon>Desulfobacterales</taxon>
        <taxon>Desulfatirhabdiaceae</taxon>
        <taxon>Desulfatirhabdium</taxon>
    </lineage>
</organism>